<dbReference type="AlphaFoldDB" id="A0A1Y5RS44"/>
<feature type="transmembrane region" description="Helical" evidence="1">
    <location>
        <begin position="47"/>
        <end position="66"/>
    </location>
</feature>
<organism evidence="2 3">
    <name type="scientific">Palleronia marisminoris</name>
    <dbReference type="NCBI Taxonomy" id="315423"/>
    <lineage>
        <taxon>Bacteria</taxon>
        <taxon>Pseudomonadati</taxon>
        <taxon>Pseudomonadota</taxon>
        <taxon>Alphaproteobacteria</taxon>
        <taxon>Rhodobacterales</taxon>
        <taxon>Roseobacteraceae</taxon>
        <taxon>Palleronia</taxon>
    </lineage>
</organism>
<dbReference type="EMBL" id="FWFV01000002">
    <property type="protein sequence ID" value="SLN23771.1"/>
    <property type="molecule type" value="Genomic_DNA"/>
</dbReference>
<proteinExistence type="predicted"/>
<keyword evidence="1" id="KW-0812">Transmembrane</keyword>
<gene>
    <name evidence="2" type="ORF">PAM7066_00816</name>
</gene>
<accession>A0A1Y5RS44</accession>
<evidence type="ECO:0000313" key="3">
    <source>
        <dbReference type="Proteomes" id="UP000193870"/>
    </source>
</evidence>
<reference evidence="2 3" key="1">
    <citation type="submission" date="2017-03" db="EMBL/GenBank/DDBJ databases">
        <authorList>
            <person name="Afonso C.L."/>
            <person name="Miller P.J."/>
            <person name="Scott M.A."/>
            <person name="Spackman E."/>
            <person name="Goraichik I."/>
            <person name="Dimitrov K.M."/>
            <person name="Suarez D.L."/>
            <person name="Swayne D.E."/>
        </authorList>
    </citation>
    <scope>NUCLEOTIDE SEQUENCE [LARGE SCALE GENOMIC DNA]</scope>
    <source>
        <strain evidence="2 3">CECT 7066</strain>
    </source>
</reference>
<name>A0A1Y5RS44_9RHOB</name>
<dbReference type="STRING" id="315423.SAMN04488020_102465"/>
<dbReference type="Proteomes" id="UP000193870">
    <property type="component" value="Unassembled WGS sequence"/>
</dbReference>
<evidence type="ECO:0000313" key="2">
    <source>
        <dbReference type="EMBL" id="SLN23771.1"/>
    </source>
</evidence>
<dbReference type="OrthoDB" id="7875988at2"/>
<protein>
    <submittedName>
        <fullName evidence="2">Uncharacterized protein</fullName>
    </submittedName>
</protein>
<keyword evidence="1" id="KW-0472">Membrane</keyword>
<keyword evidence="3" id="KW-1185">Reference proteome</keyword>
<evidence type="ECO:0000256" key="1">
    <source>
        <dbReference type="SAM" id="Phobius"/>
    </source>
</evidence>
<dbReference type="RefSeq" id="WP_085852862.1">
    <property type="nucleotide sequence ID" value="NZ_FOPF01000002.1"/>
</dbReference>
<keyword evidence="1" id="KW-1133">Transmembrane helix</keyword>
<sequence>MARLLLAALVIAIVVTLVSMAVRQLTDTASTARARLRDLPLGESPMQRLSFVLLVALIFYAAIWGAG</sequence>